<name>A0A6N3E2M5_9CLOT</name>
<reference evidence="2" key="1">
    <citation type="submission" date="2019-11" db="EMBL/GenBank/DDBJ databases">
        <authorList>
            <person name="Feng L."/>
        </authorList>
    </citation>
    <scope>NUCLEOTIDE SEQUENCE</scope>
    <source>
        <strain evidence="2">CTertiumLFYP3</strain>
    </source>
</reference>
<protein>
    <recommendedName>
        <fullName evidence="3">DUF3021 domain-containing protein</fullName>
    </recommendedName>
</protein>
<organism evidence="2">
    <name type="scientific">Clostridium tertium</name>
    <dbReference type="NCBI Taxonomy" id="1559"/>
    <lineage>
        <taxon>Bacteria</taxon>
        <taxon>Bacillati</taxon>
        <taxon>Bacillota</taxon>
        <taxon>Clostridia</taxon>
        <taxon>Eubacteriales</taxon>
        <taxon>Clostridiaceae</taxon>
        <taxon>Clostridium</taxon>
    </lineage>
</organism>
<evidence type="ECO:0000313" key="2">
    <source>
        <dbReference type="EMBL" id="VYU35330.1"/>
    </source>
</evidence>
<keyword evidence="1" id="KW-0812">Transmembrane</keyword>
<feature type="transmembrane region" description="Helical" evidence="1">
    <location>
        <begin position="45"/>
        <end position="67"/>
    </location>
</feature>
<evidence type="ECO:0000256" key="1">
    <source>
        <dbReference type="SAM" id="Phobius"/>
    </source>
</evidence>
<keyword evidence="1" id="KW-0472">Membrane</keyword>
<sequence length="148" mass="17076">MNLFNRFYKFGSDVKPKASLYSLALVLFISVANLFNGIVYVKILTLLECFFIALVIALIEYFLFNNYDELSKEKKTSNTIIWAILTNIIVITSSVIFNLFPPLPLWGYIILIAVLEISLIAMKYSIYVVNLSDTEDLNNKLKKYQKNR</sequence>
<feature type="transmembrane region" description="Helical" evidence="1">
    <location>
        <begin position="105"/>
        <end position="122"/>
    </location>
</feature>
<dbReference type="AlphaFoldDB" id="A0A6N3E2M5"/>
<proteinExistence type="predicted"/>
<keyword evidence="1" id="KW-1133">Transmembrane helix</keyword>
<feature type="transmembrane region" description="Helical" evidence="1">
    <location>
        <begin position="79"/>
        <end position="99"/>
    </location>
</feature>
<gene>
    <name evidence="2" type="ORF">CTLFYP3_02151</name>
</gene>
<dbReference type="EMBL" id="CACRTO010000020">
    <property type="protein sequence ID" value="VYU35330.1"/>
    <property type="molecule type" value="Genomic_DNA"/>
</dbReference>
<accession>A0A6N3E2M5</accession>
<evidence type="ECO:0008006" key="3">
    <source>
        <dbReference type="Google" id="ProtNLM"/>
    </source>
</evidence>
<feature type="transmembrane region" description="Helical" evidence="1">
    <location>
        <begin position="20"/>
        <end position="39"/>
    </location>
</feature>
<dbReference type="RefSeq" id="WP_156626602.1">
    <property type="nucleotide sequence ID" value="NZ_CACRTO010000020.1"/>
</dbReference>